<dbReference type="GO" id="GO:0030313">
    <property type="term" value="C:cell envelope"/>
    <property type="evidence" value="ECO:0007669"/>
    <property type="project" value="UniProtKB-SubCell"/>
</dbReference>
<dbReference type="InterPro" id="IPR017560">
    <property type="entry name" value="Cyt_c_biogenesis_CcmI"/>
</dbReference>
<evidence type="ECO:0000256" key="1">
    <source>
        <dbReference type="ARBA" id="ARBA00004196"/>
    </source>
</evidence>
<dbReference type="InterPro" id="IPR011990">
    <property type="entry name" value="TPR-like_helical_dom_sf"/>
</dbReference>
<gene>
    <name evidence="8" type="primary">ccmI</name>
    <name evidence="8" type="ORF">CJD38_04595</name>
</gene>
<evidence type="ECO:0000313" key="8">
    <source>
        <dbReference type="EMBL" id="PTU31967.1"/>
    </source>
</evidence>
<dbReference type="PANTHER" id="PTHR47870:SF1">
    <property type="entry name" value="CYTOCHROME C-TYPE BIOGENESIS PROTEIN CCMH"/>
    <property type="match status" value="1"/>
</dbReference>
<dbReference type="InterPro" id="IPR056412">
    <property type="entry name" value="Ig_CycH"/>
</dbReference>
<keyword evidence="9" id="KW-1185">Reference proteome</keyword>
<dbReference type="InterPro" id="IPR056413">
    <property type="entry name" value="TPR_CcmH_CycH"/>
</dbReference>
<evidence type="ECO:0000256" key="3">
    <source>
        <dbReference type="ARBA" id="ARBA00022748"/>
    </source>
</evidence>
<dbReference type="NCBIfam" id="TIGR03142">
    <property type="entry name" value="cytochro_ccmI"/>
    <property type="match status" value="1"/>
</dbReference>
<dbReference type="Proteomes" id="UP000244248">
    <property type="component" value="Unassembled WGS sequence"/>
</dbReference>
<reference evidence="8 9" key="1">
    <citation type="submission" date="2018-04" db="EMBL/GenBank/DDBJ databases">
        <title>Novel species isolated from glacier.</title>
        <authorList>
            <person name="Liu Q."/>
            <person name="Xin Y.-H."/>
        </authorList>
    </citation>
    <scope>NUCLEOTIDE SEQUENCE [LARGE SCALE GENOMIC DNA]</scope>
    <source>
        <strain evidence="8 9">GT1R17</strain>
    </source>
</reference>
<keyword evidence="5" id="KW-0812">Transmembrane</keyword>
<evidence type="ECO:0000259" key="6">
    <source>
        <dbReference type="Pfam" id="PF23892"/>
    </source>
</evidence>
<dbReference type="InterPro" id="IPR051263">
    <property type="entry name" value="C-type_cytochrome_biogenesis"/>
</dbReference>
<feature type="transmembrane region" description="Helical" evidence="5">
    <location>
        <begin position="6"/>
        <end position="23"/>
    </location>
</feature>
<protein>
    <submittedName>
        <fullName evidence="8">C-type cytochrome biogenesis protein CcmI</fullName>
    </submittedName>
</protein>
<keyword evidence="4" id="KW-0802">TPR repeat</keyword>
<comment type="caution">
    <text evidence="8">The sequence shown here is derived from an EMBL/GenBank/DDBJ whole genome shotgun (WGS) entry which is preliminary data.</text>
</comment>
<name>A0A2T5MHD2_9GAMM</name>
<feature type="transmembrane region" description="Helical" evidence="5">
    <location>
        <begin position="92"/>
        <end position="110"/>
    </location>
</feature>
<accession>A0A2T5MHD2</accession>
<dbReference type="AlphaFoldDB" id="A0A2T5MHD2"/>
<dbReference type="Pfam" id="PF23914">
    <property type="entry name" value="TPR_CcmH_CycH"/>
    <property type="match status" value="1"/>
</dbReference>
<evidence type="ECO:0000256" key="4">
    <source>
        <dbReference type="ARBA" id="ARBA00022803"/>
    </source>
</evidence>
<keyword evidence="2" id="KW-0677">Repeat</keyword>
<keyword evidence="5" id="KW-0472">Membrane</keyword>
<dbReference type="PANTHER" id="PTHR47870">
    <property type="entry name" value="CYTOCHROME C-TYPE BIOGENESIS PROTEIN CCMH"/>
    <property type="match status" value="1"/>
</dbReference>
<dbReference type="RefSeq" id="WP_107939156.1">
    <property type="nucleotide sequence ID" value="NZ_QANS01000002.1"/>
</dbReference>
<keyword evidence="5" id="KW-1133">Transmembrane helix</keyword>
<sequence length="407" mass="44244">MISYVAMAVLALLSLVWLLRPWWRRGEAPQQERKQANLVAYRTRLAEIENDLSSGLVDAGAAAALKQELAARLLSDVDAVPTGPQIAQRRPYLAVLMALSLSVFAAIWYFNGDSWETQQTIDQALAHPDQAQQLTVQAMVQRLEKRLKKTPEDAEGWALLGRSYFITQRYVEASQAYAKANLLNGNQTADWLVGQGESLAMSHERQVAGEPAKLFEQALVLEPNQGKALWYAGLAAAQAGNYKASLTHWLKLRDQELPEELRTALDARLQELAQLGNLKIPERAVAKADAASVVSLKIKVSVAPALASKVPAGASLLVFAKAAGGPPMPLAVQKLEASQLPLTVTLDDSMAMMPTMKLSQFPRWILTARISPSGTAQAQAGDLQGQIELGRDEASKPVTLLISEVVQ</sequence>
<dbReference type="Gene3D" id="1.25.40.10">
    <property type="entry name" value="Tetratricopeptide repeat domain"/>
    <property type="match status" value="1"/>
</dbReference>
<organism evidence="8 9">
    <name type="scientific">Stenotrophobium rhamnosiphilum</name>
    <dbReference type="NCBI Taxonomy" id="2029166"/>
    <lineage>
        <taxon>Bacteria</taxon>
        <taxon>Pseudomonadati</taxon>
        <taxon>Pseudomonadota</taxon>
        <taxon>Gammaproteobacteria</taxon>
        <taxon>Nevskiales</taxon>
        <taxon>Nevskiaceae</taxon>
        <taxon>Stenotrophobium</taxon>
    </lineage>
</organism>
<feature type="domain" description="Cytochrome c-type biogenesis protein H TPR" evidence="7">
    <location>
        <begin position="132"/>
        <end position="254"/>
    </location>
</feature>
<evidence type="ECO:0000313" key="9">
    <source>
        <dbReference type="Proteomes" id="UP000244248"/>
    </source>
</evidence>
<evidence type="ECO:0000256" key="2">
    <source>
        <dbReference type="ARBA" id="ARBA00022737"/>
    </source>
</evidence>
<dbReference type="SUPFAM" id="SSF48452">
    <property type="entry name" value="TPR-like"/>
    <property type="match status" value="1"/>
</dbReference>
<dbReference type="Pfam" id="PF23892">
    <property type="entry name" value="Ig_CycH"/>
    <property type="match status" value="1"/>
</dbReference>
<keyword evidence="3" id="KW-0201">Cytochrome c-type biogenesis</keyword>
<feature type="domain" description="Cytochrome c-type biogenesis protein H Ig-like" evidence="6">
    <location>
        <begin position="296"/>
        <end position="402"/>
    </location>
</feature>
<proteinExistence type="predicted"/>
<evidence type="ECO:0000256" key="5">
    <source>
        <dbReference type="SAM" id="Phobius"/>
    </source>
</evidence>
<dbReference type="OrthoDB" id="9776053at2"/>
<comment type="subcellular location">
    <subcellularLocation>
        <location evidence="1">Cell envelope</location>
    </subcellularLocation>
</comment>
<dbReference type="GO" id="GO:0017004">
    <property type="term" value="P:cytochrome complex assembly"/>
    <property type="evidence" value="ECO:0007669"/>
    <property type="project" value="UniProtKB-KW"/>
</dbReference>
<dbReference type="EMBL" id="QANS01000002">
    <property type="protein sequence ID" value="PTU31967.1"/>
    <property type="molecule type" value="Genomic_DNA"/>
</dbReference>
<evidence type="ECO:0000259" key="7">
    <source>
        <dbReference type="Pfam" id="PF23914"/>
    </source>
</evidence>